<dbReference type="Proteomes" id="UP000015605">
    <property type="component" value="Unassembled WGS sequence"/>
</dbReference>
<reference evidence="1 2" key="1">
    <citation type="journal article" date="2013" name="Genome Announc.">
        <title>Multiple genome sequences of Helicobacter pylori strains of diverse disease and antibiotic resistance backgrounds from Malaysia.</title>
        <authorList>
            <person name="Rehvathy V."/>
            <person name="Tan M.H."/>
            <person name="Gunaletchumy S.P."/>
            <person name="Teh X."/>
            <person name="Wang S."/>
            <person name="Baybayan P."/>
            <person name="Singh S."/>
            <person name="Ashby M."/>
            <person name="Kaakoush N.O."/>
            <person name="Mitchell H.M."/>
            <person name="Croft L.J."/>
            <person name="Goh K.L."/>
            <person name="Loke M.F."/>
            <person name="Vadivelu J."/>
        </authorList>
    </citation>
    <scope>NUCLEOTIDE SEQUENCE [LARGE SCALE GENOMIC DNA]</scope>
    <source>
        <strain evidence="1 2">UM114</strain>
    </source>
</reference>
<sequence length="82" mass="9408">MRAIQLDPIKNYPSMVVSMNCIGSKYKLIAFIQENIHAVVGQPFGCDFLRSVRWDGYRGVCVKWPLGSTLKKPFFIRQCVKI</sequence>
<accession>T0F5L9</accession>
<proteinExistence type="predicted"/>
<dbReference type="PATRIC" id="fig|1355531.3.peg.289"/>
<gene>
    <name evidence="1" type="ORF">N207_05800</name>
</gene>
<comment type="caution">
    <text evidence="1">The sequence shown here is derived from an EMBL/GenBank/DDBJ whole genome shotgun (WGS) entry which is preliminary data.</text>
</comment>
<name>T0F5L9_HELPX</name>
<evidence type="ECO:0000313" key="1">
    <source>
        <dbReference type="EMBL" id="EPZ93396.1"/>
    </source>
</evidence>
<organism evidence="1 2">
    <name type="scientific">Helicobacter pylori UM114</name>
    <dbReference type="NCBI Taxonomy" id="1355531"/>
    <lineage>
        <taxon>Bacteria</taxon>
        <taxon>Pseudomonadati</taxon>
        <taxon>Campylobacterota</taxon>
        <taxon>Epsilonproteobacteria</taxon>
        <taxon>Campylobacterales</taxon>
        <taxon>Helicobacteraceae</taxon>
        <taxon>Helicobacter</taxon>
    </lineage>
</organism>
<dbReference type="AlphaFoldDB" id="T0F5L9"/>
<dbReference type="EMBL" id="AUSS01000007">
    <property type="protein sequence ID" value="EPZ93396.1"/>
    <property type="molecule type" value="Genomic_DNA"/>
</dbReference>
<protein>
    <submittedName>
        <fullName evidence="1">Uncharacterized protein</fullName>
    </submittedName>
</protein>
<evidence type="ECO:0000313" key="2">
    <source>
        <dbReference type="Proteomes" id="UP000015605"/>
    </source>
</evidence>